<dbReference type="PANTHER" id="PTHR45527:SF1">
    <property type="entry name" value="FATTY ACID SYNTHASE"/>
    <property type="match status" value="1"/>
</dbReference>
<dbReference type="Gene3D" id="3.30.559.10">
    <property type="entry name" value="Chloramphenicol acetyltransferase-like domain"/>
    <property type="match status" value="1"/>
</dbReference>
<dbReference type="Gene3D" id="3.30.559.30">
    <property type="entry name" value="Nonribosomal peptide synthetase, condensation domain"/>
    <property type="match status" value="1"/>
</dbReference>
<dbReference type="PANTHER" id="PTHR45527">
    <property type="entry name" value="NONRIBOSOMAL PEPTIDE SYNTHETASE"/>
    <property type="match status" value="1"/>
</dbReference>
<dbReference type="Proteomes" id="UP000195139">
    <property type="component" value="Unassembled WGS sequence"/>
</dbReference>
<dbReference type="GO" id="GO:0031177">
    <property type="term" value="F:phosphopantetheine binding"/>
    <property type="evidence" value="ECO:0007669"/>
    <property type="project" value="TreeGrafter"/>
</dbReference>
<dbReference type="GO" id="GO:0043041">
    <property type="term" value="P:amino acid activation for nonribosomal peptide biosynthetic process"/>
    <property type="evidence" value="ECO:0007669"/>
    <property type="project" value="TreeGrafter"/>
</dbReference>
<name>A0A242CIU1_9ENTE</name>
<evidence type="ECO:0000313" key="5">
    <source>
        <dbReference type="Proteomes" id="UP000195139"/>
    </source>
</evidence>
<reference evidence="3 5" key="2">
    <citation type="submission" date="2018-07" db="EMBL/GenBank/DDBJ databases">
        <title>The Genome Sequence of Enterococcus sp. DIV0659b.</title>
        <authorList>
            <consortium name="The Broad Institute Genomics Platform"/>
            <consortium name="The Broad Institute Genomic Center for Infectious Diseases"/>
            <person name="Earl A."/>
            <person name="Manson A."/>
            <person name="Schwartman J."/>
            <person name="Gilmore M."/>
            <person name="Abouelleil A."/>
            <person name="Cao P."/>
            <person name="Chapman S."/>
            <person name="Cusick C."/>
            <person name="Shea T."/>
            <person name="Young S."/>
            <person name="Neafsey D."/>
            <person name="Nusbaum C."/>
            <person name="Birren B."/>
        </authorList>
    </citation>
    <scope>NUCLEOTIDE SEQUENCE [LARGE SCALE GENOMIC DNA]</scope>
    <source>
        <strain evidence="3 5">4G2_DIV0659</strain>
    </source>
</reference>
<proteinExistence type="predicted"/>
<sequence>MENIEELSPQEREQLLQDLMKKNSTKKGSSISKDIDNRYKEYGLSDVQKTYWAGNKGTLELGGRLSNIYASIVLNKGSMFLSMLIKQRIQQAIESLVNEHDILRTIILEDFMQKTLDNTPSFKVEYKNYGFFKRKNSVIEKQKKGLIETEISYSEWPLLRVVVINWKNEIDIQFGISPLLMDGNGVSLFLSQLIQKIMNMKERYDSNELSYRDYVIFSEKQKKGTEYARCKKNKLSRLEILPQSPRLPMKKEKNCQEFIVQELELLSTKEWENFKSEVIGKSVTAPAVLLTLFTDAVTRWTIEDEYYVGMINTYHLPEMKSPKSLLGNFNTIDFIEVNSKSGTFFERVKNISNQFAFNYDNGRFSGFEEIRQLRKTRQLESEITFPVGFNCTINIPHPSASDFFSKKEKKTPFLKKLLNKKIPTVNLEELNIYTTQLPFIPTMALGEQGELICKFARYQNYFAEGVLEEIISNFKHNAKEVVSNKEYWEYSWKDIYKKKFGTNEKQNSVIHELTSNRKNSDSIRFEAESTLFINLKKIYLDIIGDENISSSTNLFCFGMDSIQVIRFIERVKKDLLIQIPPKIIYESQTLGELTRSLERNGSFERKTI</sequence>
<feature type="domain" description="Carrier" evidence="2">
    <location>
        <begin position="526"/>
        <end position="601"/>
    </location>
</feature>
<dbReference type="Pfam" id="PF00550">
    <property type="entry name" value="PP-binding"/>
    <property type="match status" value="1"/>
</dbReference>
<dbReference type="InterPro" id="IPR023213">
    <property type="entry name" value="CAT-like_dom_sf"/>
</dbReference>
<comment type="cofactor">
    <cofactor evidence="1">
        <name>pantetheine 4'-phosphate</name>
        <dbReference type="ChEBI" id="CHEBI:47942"/>
    </cofactor>
</comment>
<dbReference type="AlphaFoldDB" id="A0A242CIU1"/>
<keyword evidence="5" id="KW-1185">Reference proteome</keyword>
<reference evidence="4" key="1">
    <citation type="submission" date="2017-05" db="EMBL/GenBank/DDBJ databases">
        <title>The Genome Sequence of Enterococcus sp. 4G2_DIV0659.</title>
        <authorList>
            <consortium name="The Broad Institute Genomics Platform"/>
            <consortium name="The Broad Institute Genomic Center for Infectious Diseases"/>
            <person name="Earl A."/>
            <person name="Manson A."/>
            <person name="Schwartman J."/>
            <person name="Gilmore M."/>
            <person name="Abouelleil A."/>
            <person name="Cao P."/>
            <person name="Chapman S."/>
            <person name="Cusick C."/>
            <person name="Shea T."/>
            <person name="Young S."/>
            <person name="Neafsey D."/>
            <person name="Nusbaum C."/>
            <person name="Birren B."/>
        </authorList>
    </citation>
    <scope>NUCLEOTIDE SEQUENCE [LARGE SCALE GENOMIC DNA]</scope>
    <source>
        <strain evidence="4">4G2_DIV0659</strain>
    </source>
</reference>
<protein>
    <recommendedName>
        <fullName evidence="2">Carrier domain-containing protein</fullName>
    </recommendedName>
</protein>
<evidence type="ECO:0000259" key="2">
    <source>
        <dbReference type="PROSITE" id="PS50075"/>
    </source>
</evidence>
<comment type="caution">
    <text evidence="4">The sequence shown here is derived from an EMBL/GenBank/DDBJ whole genome shotgun (WGS) entry which is preliminary data.</text>
</comment>
<dbReference type="STRING" id="1834181.A5880_000762"/>
<dbReference type="InterPro" id="IPR009081">
    <property type="entry name" value="PP-bd_ACP"/>
</dbReference>
<accession>A0A242CIU1</accession>
<dbReference type="SUPFAM" id="SSF52777">
    <property type="entry name" value="CoA-dependent acyltransferases"/>
    <property type="match status" value="2"/>
</dbReference>
<dbReference type="EMBL" id="NGLE01000001">
    <property type="protein sequence ID" value="OTO10079.1"/>
    <property type="molecule type" value="Genomic_DNA"/>
</dbReference>
<gene>
    <name evidence="4" type="ORF">A5880_000762</name>
    <name evidence="3" type="ORF">A5880_002865</name>
</gene>
<organism evidence="4">
    <name type="scientific">Candidatus Enterococcus mansonii</name>
    <dbReference type="NCBI Taxonomy" id="1834181"/>
    <lineage>
        <taxon>Bacteria</taxon>
        <taxon>Bacillati</taxon>
        <taxon>Bacillota</taxon>
        <taxon>Bacilli</taxon>
        <taxon>Lactobacillales</taxon>
        <taxon>Enterococcaceae</taxon>
        <taxon>Enterococcus</taxon>
    </lineage>
</organism>
<dbReference type="SUPFAM" id="SSF47336">
    <property type="entry name" value="ACP-like"/>
    <property type="match status" value="1"/>
</dbReference>
<dbReference type="GO" id="GO:0044550">
    <property type="term" value="P:secondary metabolite biosynthetic process"/>
    <property type="evidence" value="ECO:0007669"/>
    <property type="project" value="TreeGrafter"/>
</dbReference>
<dbReference type="GO" id="GO:0003824">
    <property type="term" value="F:catalytic activity"/>
    <property type="evidence" value="ECO:0007669"/>
    <property type="project" value="InterPro"/>
</dbReference>
<dbReference type="PROSITE" id="PS50075">
    <property type="entry name" value="CARRIER"/>
    <property type="match status" value="1"/>
</dbReference>
<dbReference type="Gene3D" id="1.10.1200.10">
    <property type="entry name" value="ACP-like"/>
    <property type="match status" value="1"/>
</dbReference>
<evidence type="ECO:0000313" key="4">
    <source>
        <dbReference type="EMBL" id="OTO10079.1"/>
    </source>
</evidence>
<dbReference type="GO" id="GO:0005737">
    <property type="term" value="C:cytoplasm"/>
    <property type="evidence" value="ECO:0007669"/>
    <property type="project" value="TreeGrafter"/>
</dbReference>
<dbReference type="RefSeq" id="WP_086329697.1">
    <property type="nucleotide sequence ID" value="NZ_NGLE02000001.1"/>
</dbReference>
<dbReference type="InterPro" id="IPR001242">
    <property type="entry name" value="Condensation_dom"/>
</dbReference>
<dbReference type="GO" id="GO:0008610">
    <property type="term" value="P:lipid biosynthetic process"/>
    <property type="evidence" value="ECO:0007669"/>
    <property type="project" value="UniProtKB-ARBA"/>
</dbReference>
<dbReference type="EMBL" id="NGLE02000001">
    <property type="protein sequence ID" value="MEI5995275.1"/>
    <property type="molecule type" value="Genomic_DNA"/>
</dbReference>
<evidence type="ECO:0000313" key="3">
    <source>
        <dbReference type="EMBL" id="MEI5995275.1"/>
    </source>
</evidence>
<dbReference type="Pfam" id="PF00668">
    <property type="entry name" value="Condensation"/>
    <property type="match status" value="1"/>
</dbReference>
<evidence type="ECO:0000256" key="1">
    <source>
        <dbReference type="ARBA" id="ARBA00001957"/>
    </source>
</evidence>
<dbReference type="InterPro" id="IPR036736">
    <property type="entry name" value="ACP-like_sf"/>
</dbReference>